<keyword evidence="5 10" id="KW-0732">Signal</keyword>
<dbReference type="Gene3D" id="3.40.50.1820">
    <property type="entry name" value="alpha/beta hydrolase"/>
    <property type="match status" value="1"/>
</dbReference>
<protein>
    <recommendedName>
        <fullName evidence="2">feruloyl esterase</fullName>
        <ecNumber evidence="2">3.1.1.73</ecNumber>
    </recommendedName>
</protein>
<comment type="catalytic activity">
    <reaction evidence="9">
        <text>feruloyl-polysaccharide + H2O = ferulate + polysaccharide.</text>
        <dbReference type="EC" id="3.1.1.73"/>
    </reaction>
</comment>
<dbReference type="InterPro" id="IPR029058">
    <property type="entry name" value="AB_hydrolase_fold"/>
</dbReference>
<comment type="caution">
    <text evidence="11">The sequence shown here is derived from an EMBL/GenBank/DDBJ whole genome shotgun (WGS) entry which is preliminary data.</text>
</comment>
<keyword evidence="4" id="KW-0858">Xylan degradation</keyword>
<keyword evidence="12" id="KW-1185">Reference proteome</keyword>
<evidence type="ECO:0000256" key="7">
    <source>
        <dbReference type="ARBA" id="ARBA00023277"/>
    </source>
</evidence>
<keyword evidence="6" id="KW-0378">Hydrolase</keyword>
<dbReference type="Proteomes" id="UP001521116">
    <property type="component" value="Unassembled WGS sequence"/>
</dbReference>
<evidence type="ECO:0000313" key="12">
    <source>
        <dbReference type="Proteomes" id="UP001521116"/>
    </source>
</evidence>
<dbReference type="PANTHER" id="PTHR38050:SF2">
    <property type="entry name" value="FERULOYL ESTERASE C-RELATED"/>
    <property type="match status" value="1"/>
</dbReference>
<reference evidence="11 12" key="1">
    <citation type="submission" date="2024-02" db="EMBL/GenBank/DDBJ databases">
        <title>De novo assembly and annotation of 12 fungi associated with fruit tree decline syndrome in Ontario, Canada.</title>
        <authorList>
            <person name="Sulman M."/>
            <person name="Ellouze W."/>
            <person name="Ilyukhin E."/>
        </authorList>
    </citation>
    <scope>NUCLEOTIDE SEQUENCE [LARGE SCALE GENOMIC DNA]</scope>
    <source>
        <strain evidence="11 12">M1-105</strain>
    </source>
</reference>
<comment type="subcellular location">
    <subcellularLocation>
        <location evidence="1">Secreted</location>
    </subcellularLocation>
</comment>
<accession>A0ABR3SN66</accession>
<dbReference type="EC" id="3.1.1.73" evidence="2"/>
<proteinExistence type="predicted"/>
<dbReference type="InterPro" id="IPR043595">
    <property type="entry name" value="FaeB/C/D"/>
</dbReference>
<evidence type="ECO:0000256" key="6">
    <source>
        <dbReference type="ARBA" id="ARBA00022801"/>
    </source>
</evidence>
<evidence type="ECO:0000256" key="9">
    <source>
        <dbReference type="ARBA" id="ARBA00034075"/>
    </source>
</evidence>
<evidence type="ECO:0000256" key="5">
    <source>
        <dbReference type="ARBA" id="ARBA00022729"/>
    </source>
</evidence>
<evidence type="ECO:0000256" key="1">
    <source>
        <dbReference type="ARBA" id="ARBA00004613"/>
    </source>
</evidence>
<evidence type="ECO:0000256" key="4">
    <source>
        <dbReference type="ARBA" id="ARBA00022651"/>
    </source>
</evidence>
<feature type="chain" id="PRO_5045163094" description="feruloyl esterase" evidence="10">
    <location>
        <begin position="24"/>
        <end position="314"/>
    </location>
</feature>
<evidence type="ECO:0000256" key="10">
    <source>
        <dbReference type="SAM" id="SignalP"/>
    </source>
</evidence>
<sequence>MIPAPPTLSGAVALLSLALSASAAASDGCGKAPPLSPGTSHSHSIQSGGRTRDYIIHLPAAYDADTAAPLILSFHGNGKNASYQQSLSGFDDAVWNPAGIAVYPQGVGNAWQGAPYADASVSDKAFVGDLLDHLGATYCVDARRVYAAGKSLGGGFCNVLACSPSVSARFAAFAPVSGAFYTGNAADGSDCHPAHAVTPMLEFHGLDDGTIAYGGGEHNGVDLPPILEWAARWAERSGCAEDAEPVVEELYDGNVKHYTWTCSEGNATQHYAIAGLGHDWPSTGPNGDNPDGTYLDATPLIMDFFGKHVNELVE</sequence>
<dbReference type="PANTHER" id="PTHR38050">
    <property type="match status" value="1"/>
</dbReference>
<name>A0ABR3SN66_9PEZI</name>
<organism evidence="11 12">
    <name type="scientific">Neofusicoccum ribis</name>
    <dbReference type="NCBI Taxonomy" id="45134"/>
    <lineage>
        <taxon>Eukaryota</taxon>
        <taxon>Fungi</taxon>
        <taxon>Dikarya</taxon>
        <taxon>Ascomycota</taxon>
        <taxon>Pezizomycotina</taxon>
        <taxon>Dothideomycetes</taxon>
        <taxon>Dothideomycetes incertae sedis</taxon>
        <taxon>Botryosphaeriales</taxon>
        <taxon>Botryosphaeriaceae</taxon>
        <taxon>Neofusicoccum</taxon>
    </lineage>
</organism>
<keyword evidence="7" id="KW-0119">Carbohydrate metabolism</keyword>
<dbReference type="EMBL" id="JAJVDC020000095">
    <property type="protein sequence ID" value="KAL1625478.1"/>
    <property type="molecule type" value="Genomic_DNA"/>
</dbReference>
<keyword evidence="8" id="KW-0624">Polysaccharide degradation</keyword>
<keyword evidence="3" id="KW-0964">Secreted</keyword>
<evidence type="ECO:0000256" key="3">
    <source>
        <dbReference type="ARBA" id="ARBA00022525"/>
    </source>
</evidence>
<evidence type="ECO:0000313" key="11">
    <source>
        <dbReference type="EMBL" id="KAL1625478.1"/>
    </source>
</evidence>
<gene>
    <name evidence="11" type="ORF">SLS56_007372</name>
</gene>
<evidence type="ECO:0000256" key="2">
    <source>
        <dbReference type="ARBA" id="ARBA00013091"/>
    </source>
</evidence>
<feature type="signal peptide" evidence="10">
    <location>
        <begin position="1"/>
        <end position="23"/>
    </location>
</feature>
<evidence type="ECO:0000256" key="8">
    <source>
        <dbReference type="ARBA" id="ARBA00023326"/>
    </source>
</evidence>
<dbReference type="SUPFAM" id="SSF53474">
    <property type="entry name" value="alpha/beta-Hydrolases"/>
    <property type="match status" value="1"/>
</dbReference>